<evidence type="ECO:0008006" key="4">
    <source>
        <dbReference type="Google" id="ProtNLM"/>
    </source>
</evidence>
<feature type="chain" id="PRO_5046256528" description="Lipoprotein" evidence="1">
    <location>
        <begin position="20"/>
        <end position="188"/>
    </location>
</feature>
<gene>
    <name evidence="2" type="primary">WBGene00275666</name>
</gene>
<feature type="signal peptide" evidence="1">
    <location>
        <begin position="1"/>
        <end position="19"/>
    </location>
</feature>
<reference evidence="2" key="2">
    <citation type="submission" date="2022-06" db="UniProtKB">
        <authorList>
            <consortium name="EnsemblMetazoa"/>
        </authorList>
    </citation>
    <scope>IDENTIFICATION</scope>
    <source>
        <strain evidence="2">PS312</strain>
    </source>
</reference>
<organism evidence="2 3">
    <name type="scientific">Pristionchus pacificus</name>
    <name type="common">Parasitic nematode worm</name>
    <dbReference type="NCBI Taxonomy" id="54126"/>
    <lineage>
        <taxon>Eukaryota</taxon>
        <taxon>Metazoa</taxon>
        <taxon>Ecdysozoa</taxon>
        <taxon>Nematoda</taxon>
        <taxon>Chromadorea</taxon>
        <taxon>Rhabditida</taxon>
        <taxon>Rhabditina</taxon>
        <taxon>Diplogasteromorpha</taxon>
        <taxon>Diplogasteroidea</taxon>
        <taxon>Neodiplogasteridae</taxon>
        <taxon>Pristionchus</taxon>
    </lineage>
</organism>
<evidence type="ECO:0000256" key="1">
    <source>
        <dbReference type="SAM" id="SignalP"/>
    </source>
</evidence>
<evidence type="ECO:0000313" key="2">
    <source>
        <dbReference type="EnsemblMetazoa" id="PPA37297.1"/>
    </source>
</evidence>
<evidence type="ECO:0000313" key="3">
    <source>
        <dbReference type="Proteomes" id="UP000005239"/>
    </source>
</evidence>
<keyword evidence="3" id="KW-1185">Reference proteome</keyword>
<sequence>MQRMLLLILFTILPAAVIGCVPVKTPEKGISAGCQKYESAVVECNRIRIAEGVPPPGPFVYPMPLNKKECYKRVSNLGPSKNPTWAQARIQLRPKPGRNLGICLGPSWGRTPEMSNCVRCVANTALTSMSILCPAGKIPDLYSPISKATCDATTKQWTFFDKQGAPHSQSKTEMLLDLPLTAACMDPI</sequence>
<name>A0A8R1UPB1_PRIPA</name>
<dbReference type="EnsemblMetazoa" id="PPA37297.1">
    <property type="protein sequence ID" value="PPA37297.1"/>
    <property type="gene ID" value="WBGene00275666"/>
</dbReference>
<proteinExistence type="predicted"/>
<dbReference type="Proteomes" id="UP000005239">
    <property type="component" value="Unassembled WGS sequence"/>
</dbReference>
<dbReference type="PROSITE" id="PS51257">
    <property type="entry name" value="PROKAR_LIPOPROTEIN"/>
    <property type="match status" value="1"/>
</dbReference>
<dbReference type="AlphaFoldDB" id="A0A8R1UPB1"/>
<accession>A0A8R1UPB1</accession>
<protein>
    <recommendedName>
        <fullName evidence="4">Lipoprotein</fullName>
    </recommendedName>
</protein>
<keyword evidence="1" id="KW-0732">Signal</keyword>
<reference evidence="3" key="1">
    <citation type="journal article" date="2008" name="Nat. Genet.">
        <title>The Pristionchus pacificus genome provides a unique perspective on nematode lifestyle and parasitism.</title>
        <authorList>
            <person name="Dieterich C."/>
            <person name="Clifton S.W."/>
            <person name="Schuster L.N."/>
            <person name="Chinwalla A."/>
            <person name="Delehaunty K."/>
            <person name="Dinkelacker I."/>
            <person name="Fulton L."/>
            <person name="Fulton R."/>
            <person name="Godfrey J."/>
            <person name="Minx P."/>
            <person name="Mitreva M."/>
            <person name="Roeseler W."/>
            <person name="Tian H."/>
            <person name="Witte H."/>
            <person name="Yang S.P."/>
            <person name="Wilson R.K."/>
            <person name="Sommer R.J."/>
        </authorList>
    </citation>
    <scope>NUCLEOTIDE SEQUENCE [LARGE SCALE GENOMIC DNA]</scope>
    <source>
        <strain evidence="3">PS312</strain>
    </source>
</reference>